<organism evidence="2 3">
    <name type="scientific">Planococcus plakortidis</name>
    <dbReference type="NCBI Taxonomy" id="1038856"/>
    <lineage>
        <taxon>Bacteria</taxon>
        <taxon>Bacillati</taxon>
        <taxon>Bacillota</taxon>
        <taxon>Bacilli</taxon>
        <taxon>Bacillales</taxon>
        <taxon>Caryophanaceae</taxon>
        <taxon>Planococcus</taxon>
    </lineage>
</organism>
<evidence type="ECO:0000313" key="2">
    <source>
        <dbReference type="EMBL" id="ANU20132.1"/>
    </source>
</evidence>
<dbReference type="InterPro" id="IPR024976">
    <property type="entry name" value="DUF3885"/>
</dbReference>
<evidence type="ECO:0000259" key="1">
    <source>
        <dbReference type="Pfam" id="PF13021"/>
    </source>
</evidence>
<dbReference type="RefSeq" id="WP_068869933.1">
    <property type="nucleotide sequence ID" value="NZ_CP016539.2"/>
</dbReference>
<dbReference type="OrthoDB" id="72213at2"/>
<accession>A0A1C7E9M9</accession>
<dbReference type="Pfam" id="PF13021">
    <property type="entry name" value="DUF3885"/>
    <property type="match status" value="1"/>
</dbReference>
<dbReference type="STRING" id="1038856.BBI15_07850"/>
<dbReference type="EMBL" id="CP016539">
    <property type="protein sequence ID" value="ANU20132.1"/>
    <property type="molecule type" value="Genomic_DNA"/>
</dbReference>
<sequence>MAADLKKFLNENFKGLILNPALIYAWDTGIRFQISNPALPYDSPIFIEEAHRRALALFNEIIAPEDAILVVTKVLTQKNNPFLQKKPLNLYRKYIKHKPDLYKLRLEKLTDTEKGFGEDDSLVYRFVYAGKKGDIRYPELLKALCYQDFKHPSTILKNQQESGYDVYFINLTKKIIYHLYDDRGCDILAKDKEDIRFLYEEYNDWILEYDREKIDAVFQKNSKEE</sequence>
<keyword evidence="3" id="KW-1185">Reference proteome</keyword>
<gene>
    <name evidence="2" type="ORF">BBI15_07850</name>
</gene>
<protein>
    <recommendedName>
        <fullName evidence="1">DUF3885 domain-containing protein</fullName>
    </recommendedName>
</protein>
<feature type="domain" description="DUF3885" evidence="1">
    <location>
        <begin position="5"/>
        <end position="210"/>
    </location>
</feature>
<dbReference type="Proteomes" id="UP000092650">
    <property type="component" value="Chromosome"/>
</dbReference>
<evidence type="ECO:0000313" key="3">
    <source>
        <dbReference type="Proteomes" id="UP000092650"/>
    </source>
</evidence>
<proteinExistence type="predicted"/>
<reference evidence="2" key="1">
    <citation type="submission" date="2016-10" db="EMBL/GenBank/DDBJ databases">
        <authorList>
            <person name="See-Too W.S."/>
        </authorList>
    </citation>
    <scope>NUCLEOTIDE SEQUENCE [LARGE SCALE GENOMIC DNA]</scope>
    <source>
        <strain evidence="2">DSM 23997</strain>
    </source>
</reference>
<dbReference type="KEGG" id="ppla:BBI15_07850"/>
<name>A0A1C7E9M9_9BACL</name>
<dbReference type="AlphaFoldDB" id="A0A1C7E9M9"/>